<dbReference type="SUPFAM" id="SSF46785">
    <property type="entry name" value="Winged helix' DNA-binding domain"/>
    <property type="match status" value="1"/>
</dbReference>
<accession>A0A1N7BIC8</accession>
<dbReference type="SMART" id="SM00347">
    <property type="entry name" value="HTH_MARR"/>
    <property type="match status" value="1"/>
</dbReference>
<dbReference type="PANTHER" id="PTHR33164">
    <property type="entry name" value="TRANSCRIPTIONAL REGULATOR, MARR FAMILY"/>
    <property type="match status" value="1"/>
</dbReference>
<protein>
    <submittedName>
        <fullName evidence="2">DNA-binding transcriptional regulator, MarR family</fullName>
    </submittedName>
</protein>
<dbReference type="InterPro" id="IPR036390">
    <property type="entry name" value="WH_DNA-bd_sf"/>
</dbReference>
<dbReference type="STRING" id="58117.SAMN05421833_11010"/>
<dbReference type="InterPro" id="IPR036388">
    <property type="entry name" value="WH-like_DNA-bd_sf"/>
</dbReference>
<dbReference type="PANTHER" id="PTHR33164:SF106">
    <property type="entry name" value="TRANSCRIPTIONAL REGULATORY PROTEIN"/>
    <property type="match status" value="1"/>
</dbReference>
<dbReference type="InterPro" id="IPR000835">
    <property type="entry name" value="HTH_MarR-typ"/>
</dbReference>
<feature type="domain" description="HTH marR-type" evidence="1">
    <location>
        <begin position="1"/>
        <end position="141"/>
    </location>
</feature>
<evidence type="ECO:0000313" key="2">
    <source>
        <dbReference type="EMBL" id="SIR51151.1"/>
    </source>
</evidence>
<name>A0A1N7BIC8_9ACTN</name>
<evidence type="ECO:0000313" key="3">
    <source>
        <dbReference type="Proteomes" id="UP000186096"/>
    </source>
</evidence>
<evidence type="ECO:0000259" key="1">
    <source>
        <dbReference type="PROSITE" id="PS50995"/>
    </source>
</evidence>
<reference evidence="3" key="1">
    <citation type="submission" date="2017-01" db="EMBL/GenBank/DDBJ databases">
        <authorList>
            <person name="Varghese N."/>
            <person name="Submissions S."/>
        </authorList>
    </citation>
    <scope>NUCLEOTIDE SEQUENCE [LARGE SCALE GENOMIC DNA]</scope>
    <source>
        <strain evidence="3">ATCC 12950</strain>
    </source>
</reference>
<dbReference type="InterPro" id="IPR039422">
    <property type="entry name" value="MarR/SlyA-like"/>
</dbReference>
<dbReference type="GO" id="GO:0003677">
    <property type="term" value="F:DNA binding"/>
    <property type="evidence" value="ECO:0007669"/>
    <property type="project" value="UniProtKB-KW"/>
</dbReference>
<dbReference type="Proteomes" id="UP000186096">
    <property type="component" value="Unassembled WGS sequence"/>
</dbReference>
<dbReference type="PROSITE" id="PS50995">
    <property type="entry name" value="HTH_MARR_2"/>
    <property type="match status" value="1"/>
</dbReference>
<organism evidence="2 3">
    <name type="scientific">Microbispora rosea</name>
    <dbReference type="NCBI Taxonomy" id="58117"/>
    <lineage>
        <taxon>Bacteria</taxon>
        <taxon>Bacillati</taxon>
        <taxon>Actinomycetota</taxon>
        <taxon>Actinomycetes</taxon>
        <taxon>Streptosporangiales</taxon>
        <taxon>Streptosporangiaceae</taxon>
        <taxon>Microbispora</taxon>
    </lineage>
</organism>
<dbReference type="Gene3D" id="1.10.10.10">
    <property type="entry name" value="Winged helix-like DNA-binding domain superfamily/Winged helix DNA-binding domain"/>
    <property type="match status" value="1"/>
</dbReference>
<keyword evidence="2" id="KW-0238">DNA-binding</keyword>
<gene>
    <name evidence="2" type="ORF">SAMN05421833_11010</name>
</gene>
<keyword evidence="3" id="KW-1185">Reference proteome</keyword>
<dbReference type="EMBL" id="FTNI01000010">
    <property type="protein sequence ID" value="SIR51151.1"/>
    <property type="molecule type" value="Genomic_DNA"/>
</dbReference>
<proteinExistence type="predicted"/>
<dbReference type="GO" id="GO:0003700">
    <property type="term" value="F:DNA-binding transcription factor activity"/>
    <property type="evidence" value="ECO:0007669"/>
    <property type="project" value="InterPro"/>
</dbReference>
<dbReference type="Pfam" id="PF12802">
    <property type="entry name" value="MarR_2"/>
    <property type="match status" value="1"/>
</dbReference>
<sequence>MSTGRGELEAAAFAEIPQFVSATTLFQNAVADQLGVPVNDLHCLNLVSSGQAVTPTQLAECMGMTTGAVTKMLDRMQEQRLIRREHDPGDRRRVIISQLPDRLAELAELYRPMAAFLQERLAACTVDQLRFIADFAGTARDVALDQAALLRRNGKAHATRRAAAEKRERM</sequence>
<dbReference type="OrthoDB" id="162531at2"/>
<dbReference type="AlphaFoldDB" id="A0A1N7BIC8"/>
<dbReference type="GO" id="GO:0006950">
    <property type="term" value="P:response to stress"/>
    <property type="evidence" value="ECO:0007669"/>
    <property type="project" value="TreeGrafter"/>
</dbReference>
<dbReference type="RefSeq" id="WP_083744281.1">
    <property type="nucleotide sequence ID" value="NZ_FTNI01000010.1"/>
</dbReference>